<accession>A0ABV8GNS8</accession>
<keyword evidence="2" id="KW-0472">Membrane</keyword>
<feature type="transmembrane region" description="Helical" evidence="2">
    <location>
        <begin position="19"/>
        <end position="37"/>
    </location>
</feature>
<organism evidence="3 4">
    <name type="scientific">Nonomuraea purpurea</name>
    <dbReference type="NCBI Taxonomy" id="1849276"/>
    <lineage>
        <taxon>Bacteria</taxon>
        <taxon>Bacillati</taxon>
        <taxon>Actinomycetota</taxon>
        <taxon>Actinomycetes</taxon>
        <taxon>Streptosporangiales</taxon>
        <taxon>Streptosporangiaceae</taxon>
        <taxon>Nonomuraea</taxon>
    </lineage>
</organism>
<name>A0ABV8GNS8_9ACTN</name>
<evidence type="ECO:0000313" key="3">
    <source>
        <dbReference type="EMBL" id="MFC4014599.1"/>
    </source>
</evidence>
<evidence type="ECO:0000256" key="2">
    <source>
        <dbReference type="SAM" id="Phobius"/>
    </source>
</evidence>
<keyword evidence="2" id="KW-1133">Transmembrane helix</keyword>
<reference evidence="4" key="1">
    <citation type="journal article" date="2019" name="Int. J. Syst. Evol. Microbiol.">
        <title>The Global Catalogue of Microorganisms (GCM) 10K type strain sequencing project: providing services to taxonomists for standard genome sequencing and annotation.</title>
        <authorList>
            <consortium name="The Broad Institute Genomics Platform"/>
            <consortium name="The Broad Institute Genome Sequencing Center for Infectious Disease"/>
            <person name="Wu L."/>
            <person name="Ma J."/>
        </authorList>
    </citation>
    <scope>NUCLEOTIDE SEQUENCE [LARGE SCALE GENOMIC DNA]</scope>
    <source>
        <strain evidence="4">TBRC 1276</strain>
    </source>
</reference>
<proteinExistence type="predicted"/>
<feature type="transmembrane region" description="Helical" evidence="2">
    <location>
        <begin position="57"/>
        <end position="77"/>
    </location>
</feature>
<evidence type="ECO:0000256" key="1">
    <source>
        <dbReference type="SAM" id="MobiDB-lite"/>
    </source>
</evidence>
<dbReference type="Proteomes" id="UP001595851">
    <property type="component" value="Unassembled WGS sequence"/>
</dbReference>
<protein>
    <recommendedName>
        <fullName evidence="5">DUF2637 domain-containing protein</fullName>
    </recommendedName>
</protein>
<evidence type="ECO:0000313" key="4">
    <source>
        <dbReference type="Proteomes" id="UP001595851"/>
    </source>
</evidence>
<keyword evidence="4" id="KW-1185">Reference proteome</keyword>
<sequence>MTTPPFEETPKRKLHEGHIAAVLFAVIAGGYLLYNSVVASYEALVQLATRIGVAEPWRVALTGEISLLVIVVWDIVFTWCRWQAPILRWIARALTLLSVVINAAAGWPDFRAMLIFLPAPLVVLGIVESVRHVLLRKHATREPIPWARRVHHRKESRELRKFMVKWEIVSYRLALDMQQQIMAARKRLEVALGADWRVLADADLVWMLDDAAPATLDLALTRVAEIYDAFQRARAESAADAEADEIVAALTGADSASGADADSAPNADPAATADPAPGADPVEPPALTPPPPPPNSAPKRKAKPDPVPEPQNGDSAGKGGKKALGRALWNKRMSAGGPPPDTAELVAHTGAGDSTARAWRAEWTAELGDSAVAPDRAGADPDAEVSADADGSEVSVRADTPPAVPTQRQSAAAESNADSRSSADPAPLPSADSGAGSDHFSVDLGADSSADPSALDDMYANASAR</sequence>
<feature type="compositionally biased region" description="Polar residues" evidence="1">
    <location>
        <begin position="406"/>
        <end position="422"/>
    </location>
</feature>
<feature type="transmembrane region" description="Helical" evidence="2">
    <location>
        <begin position="89"/>
        <end position="107"/>
    </location>
</feature>
<evidence type="ECO:0008006" key="5">
    <source>
        <dbReference type="Google" id="ProtNLM"/>
    </source>
</evidence>
<comment type="caution">
    <text evidence="3">The sequence shown here is derived from an EMBL/GenBank/DDBJ whole genome shotgun (WGS) entry which is preliminary data.</text>
</comment>
<feature type="compositionally biased region" description="Acidic residues" evidence="1">
    <location>
        <begin position="381"/>
        <end position="391"/>
    </location>
</feature>
<dbReference type="EMBL" id="JBHSBI010000036">
    <property type="protein sequence ID" value="MFC4014599.1"/>
    <property type="molecule type" value="Genomic_DNA"/>
</dbReference>
<feature type="compositionally biased region" description="Low complexity" evidence="1">
    <location>
        <begin position="254"/>
        <end position="281"/>
    </location>
</feature>
<dbReference type="RefSeq" id="WP_379534434.1">
    <property type="nucleotide sequence ID" value="NZ_JBHSBI010000036.1"/>
</dbReference>
<gene>
    <name evidence="3" type="ORF">ACFOY2_45765</name>
</gene>
<keyword evidence="2" id="KW-0812">Transmembrane</keyword>
<feature type="compositionally biased region" description="Pro residues" evidence="1">
    <location>
        <begin position="282"/>
        <end position="296"/>
    </location>
</feature>
<feature type="region of interest" description="Disordered" evidence="1">
    <location>
        <begin position="254"/>
        <end position="465"/>
    </location>
</feature>
<feature type="compositionally biased region" description="Low complexity" evidence="1">
    <location>
        <begin position="443"/>
        <end position="457"/>
    </location>
</feature>